<accession>A0A448TUW6</accession>
<evidence type="ECO:0000313" key="1">
    <source>
        <dbReference type="EMBL" id="VEJ09725.1"/>
    </source>
</evidence>
<dbReference type="EMBL" id="LR134510">
    <property type="protein sequence ID" value="VEJ09725.1"/>
    <property type="molecule type" value="Genomic_DNA"/>
</dbReference>
<sequence length="108" mass="12860">MMNTQHQIVARIKWGCSQNREMYYQQIKIQQAIKWLTVNRLQVINVNIVSPHCVRIEVLGSFNALQVALRTTQDPLYGRVFNGKEYFNLYEFMIPDNESITVHFRRKQ</sequence>
<dbReference type="AlphaFoldDB" id="A0A448TUW6"/>
<dbReference type="KEGG" id="adp:NCTC12871_01208"/>
<protein>
    <submittedName>
        <fullName evidence="1">Uncharacterized protein</fullName>
    </submittedName>
</protein>
<keyword evidence="2" id="KW-1185">Reference proteome</keyword>
<dbReference type="Proteomes" id="UP000279799">
    <property type="component" value="Chromosome"/>
</dbReference>
<name>A0A448TUW6_9PAST</name>
<organism evidence="1 2">
    <name type="scientific">Actinobacillus delphinicola</name>
    <dbReference type="NCBI Taxonomy" id="51161"/>
    <lineage>
        <taxon>Bacteria</taxon>
        <taxon>Pseudomonadati</taxon>
        <taxon>Pseudomonadota</taxon>
        <taxon>Gammaproteobacteria</taxon>
        <taxon>Pasteurellales</taxon>
        <taxon>Pasteurellaceae</taxon>
        <taxon>Actinobacillus</taxon>
    </lineage>
</organism>
<reference evidence="1 2" key="1">
    <citation type="submission" date="2018-12" db="EMBL/GenBank/DDBJ databases">
        <authorList>
            <consortium name="Pathogen Informatics"/>
        </authorList>
    </citation>
    <scope>NUCLEOTIDE SEQUENCE [LARGE SCALE GENOMIC DNA]</scope>
    <source>
        <strain evidence="1 2">NCTC12871</strain>
    </source>
</reference>
<proteinExistence type="predicted"/>
<gene>
    <name evidence="1" type="ORF">NCTC12871_01208</name>
</gene>
<evidence type="ECO:0000313" key="2">
    <source>
        <dbReference type="Proteomes" id="UP000279799"/>
    </source>
</evidence>
<dbReference type="RefSeq" id="WP_126599885.1">
    <property type="nucleotide sequence ID" value="NZ_LR134510.1"/>
</dbReference>